<evidence type="ECO:0000256" key="1">
    <source>
        <dbReference type="ARBA" id="ARBA00001946"/>
    </source>
</evidence>
<dbReference type="eggNOG" id="arCOG01073">
    <property type="taxonomic scope" value="Archaea"/>
</dbReference>
<protein>
    <submittedName>
        <fullName evidence="4">ADP-ribose pyrophosphatase</fullName>
    </submittedName>
</protein>
<dbReference type="CDD" id="cd03424">
    <property type="entry name" value="NUDIX_ADPRase_Nudt5_UGPPase_Nudt14"/>
    <property type="match status" value="1"/>
</dbReference>
<feature type="domain" description="Nudix hydrolase" evidence="3">
    <location>
        <begin position="41"/>
        <end position="170"/>
    </location>
</feature>
<dbReference type="Proteomes" id="UP000010824">
    <property type="component" value="Chromosome"/>
</dbReference>
<evidence type="ECO:0000313" key="4">
    <source>
        <dbReference type="EMBL" id="AGB01502.1"/>
    </source>
</evidence>
<keyword evidence="2" id="KW-0378">Hydrolase</keyword>
<dbReference type="InterPro" id="IPR015797">
    <property type="entry name" value="NUDIX_hydrolase-like_dom_sf"/>
</dbReference>
<dbReference type="HOGENOM" id="CLU_062658_8_0_2"/>
<dbReference type="SUPFAM" id="SSF55811">
    <property type="entry name" value="Nudix"/>
    <property type="match status" value="1"/>
</dbReference>
<dbReference type="GO" id="GO:0016787">
    <property type="term" value="F:hydrolase activity"/>
    <property type="evidence" value="ECO:0007669"/>
    <property type="project" value="UniProtKB-KW"/>
</dbReference>
<dbReference type="STRING" id="593750.Metfor_0429"/>
<dbReference type="EMBL" id="CP003167">
    <property type="protein sequence ID" value="AGB01502.1"/>
    <property type="molecule type" value="Genomic_DNA"/>
</dbReference>
<comment type="cofactor">
    <cofactor evidence="1">
        <name>Mg(2+)</name>
        <dbReference type="ChEBI" id="CHEBI:18420"/>
    </cofactor>
</comment>
<evidence type="ECO:0000313" key="5">
    <source>
        <dbReference type="Proteomes" id="UP000010824"/>
    </source>
</evidence>
<dbReference type="InterPro" id="IPR020084">
    <property type="entry name" value="NUDIX_hydrolase_CS"/>
</dbReference>
<dbReference type="InParanoid" id="L0H9S6"/>
<dbReference type="InterPro" id="IPR000086">
    <property type="entry name" value="NUDIX_hydrolase_dom"/>
</dbReference>
<dbReference type="PANTHER" id="PTHR11839:SF18">
    <property type="entry name" value="NUDIX HYDROLASE DOMAIN-CONTAINING PROTEIN"/>
    <property type="match status" value="1"/>
</dbReference>
<dbReference type="OrthoDB" id="40462at2157"/>
<reference evidence="4 5" key="2">
    <citation type="journal article" date="2014" name="Genome Announc.">
        <title>Complete Genome Sequence of Methanoregula formicica SMSPT, a Mesophilic Hydrogenotrophic Methanogen Isolated from a Methanogenic Upflow Anaerobic Sludge Blanket Reactor.</title>
        <authorList>
            <person name="Yamamoto K."/>
            <person name="Tamaki H."/>
            <person name="Cadillo-Quiroz H."/>
            <person name="Imachi H."/>
            <person name="Kyrpides N."/>
            <person name="Woyke T."/>
            <person name="Goodwin L."/>
            <person name="Zinder S.H."/>
            <person name="Kamagata Y."/>
            <person name="Liu W.T."/>
        </authorList>
    </citation>
    <scope>NUCLEOTIDE SEQUENCE [LARGE SCALE GENOMIC DNA]</scope>
    <source>
        <strain evidence="5">DSM 22288 / NBRC 105244 / SMSP</strain>
    </source>
</reference>
<dbReference type="RefSeq" id="WP_015284466.1">
    <property type="nucleotide sequence ID" value="NC_019943.1"/>
</dbReference>
<dbReference type="PROSITE" id="PS51462">
    <property type="entry name" value="NUDIX"/>
    <property type="match status" value="1"/>
</dbReference>
<accession>L0H9S6</accession>
<dbReference type="AlphaFoldDB" id="L0H9S6"/>
<keyword evidence="5" id="KW-1185">Reference proteome</keyword>
<dbReference type="PANTHER" id="PTHR11839">
    <property type="entry name" value="UDP/ADP-SUGAR PYROPHOSPHATASE"/>
    <property type="match status" value="1"/>
</dbReference>
<gene>
    <name evidence="4" type="ordered locus">Metfor_0429</name>
</gene>
<proteinExistence type="predicted"/>
<dbReference type="PROSITE" id="PS00893">
    <property type="entry name" value="NUDIX_BOX"/>
    <property type="match status" value="1"/>
</dbReference>
<dbReference type="Pfam" id="PF00293">
    <property type="entry name" value="NUDIX"/>
    <property type="match status" value="1"/>
</dbReference>
<dbReference type="GeneID" id="14309102"/>
<dbReference type="GO" id="GO:0019693">
    <property type="term" value="P:ribose phosphate metabolic process"/>
    <property type="evidence" value="ECO:0007669"/>
    <property type="project" value="TreeGrafter"/>
</dbReference>
<name>L0H9S6_METFS</name>
<dbReference type="GO" id="GO:0006753">
    <property type="term" value="P:nucleoside phosphate metabolic process"/>
    <property type="evidence" value="ECO:0007669"/>
    <property type="project" value="TreeGrafter"/>
</dbReference>
<dbReference type="KEGG" id="mfo:Metfor_0429"/>
<evidence type="ECO:0000259" key="3">
    <source>
        <dbReference type="PROSITE" id="PS51462"/>
    </source>
</evidence>
<dbReference type="Gene3D" id="3.90.79.10">
    <property type="entry name" value="Nucleoside Triphosphate Pyrophosphohydrolase"/>
    <property type="match status" value="1"/>
</dbReference>
<reference evidence="5" key="1">
    <citation type="submission" date="2011-12" db="EMBL/GenBank/DDBJ databases">
        <title>Complete sequence of Methanoregula formicicum SMSP.</title>
        <authorList>
            <person name="Lucas S."/>
            <person name="Han J."/>
            <person name="Lapidus A."/>
            <person name="Cheng J.-F."/>
            <person name="Goodwin L."/>
            <person name="Pitluck S."/>
            <person name="Peters L."/>
            <person name="Ovchinnikova G."/>
            <person name="Teshima H."/>
            <person name="Detter J.C."/>
            <person name="Han C."/>
            <person name="Tapia R."/>
            <person name="Land M."/>
            <person name="Hauser L."/>
            <person name="Kyrpides N."/>
            <person name="Ivanova N."/>
            <person name="Pagani I."/>
            <person name="Imachi H."/>
            <person name="Tamaki H."/>
            <person name="Sekiguchi Y."/>
            <person name="Kamagata Y."/>
            <person name="Cadillo-Quiroz H."/>
            <person name="Zinder S."/>
            <person name="Liu W.-T."/>
            <person name="Woyke T."/>
        </authorList>
    </citation>
    <scope>NUCLEOTIDE SEQUENCE [LARGE SCALE GENOMIC DNA]</scope>
    <source>
        <strain evidence="5">DSM 22288 / NBRC 105244 / SMSP</strain>
    </source>
</reference>
<evidence type="ECO:0000256" key="2">
    <source>
        <dbReference type="ARBA" id="ARBA00022801"/>
    </source>
</evidence>
<organism evidence="4 5">
    <name type="scientific">Methanoregula formicica (strain DSM 22288 / NBRC 105244 / SMSP)</name>
    <dbReference type="NCBI Taxonomy" id="593750"/>
    <lineage>
        <taxon>Archaea</taxon>
        <taxon>Methanobacteriati</taxon>
        <taxon>Methanobacteriota</taxon>
        <taxon>Stenosarchaea group</taxon>
        <taxon>Methanomicrobia</taxon>
        <taxon>Methanomicrobiales</taxon>
        <taxon>Methanoregulaceae</taxon>
        <taxon>Methanoregula</taxon>
    </lineage>
</organism>
<sequence>MKSWDVIDRNLLVDASPYLKLHREAVRLENGTIVDDYYTIDQPDFVVVFALVRPDTILAIRHYKHGAKKINLGLPAGYVENEESPVDAARRELLEETGYRAESVRLLGSYVVDGNRGCGHAHVAFATGLTRQQDADPDDLETIVLEEIPLSDLPALLAGGEVATLGAAIGIALGLLEVKNIGT</sequence>